<dbReference type="CDD" id="cd07262">
    <property type="entry name" value="VOC_like"/>
    <property type="match status" value="1"/>
</dbReference>
<sequence>MYDHVGLRVQDLARSLRFYEAALAPLGYGVCVRYGDDVGIGKPGTPKFWLHTVPVSNTDKPRGAHVAFAAASRAEVDRFYAAGIEAGGVDNGAPGLRLDYSPDYYGAFLIDPDGNNIEAVTFGA</sequence>
<organism evidence="2 3">
    <name type="scientific">Paraburkholderia pallida</name>
    <dbReference type="NCBI Taxonomy" id="2547399"/>
    <lineage>
        <taxon>Bacteria</taxon>
        <taxon>Pseudomonadati</taxon>
        <taxon>Pseudomonadota</taxon>
        <taxon>Betaproteobacteria</taxon>
        <taxon>Burkholderiales</taxon>
        <taxon>Burkholderiaceae</taxon>
        <taxon>Paraburkholderia</taxon>
    </lineage>
</organism>
<dbReference type="AlphaFoldDB" id="A0A4P7D0E4"/>
<evidence type="ECO:0000313" key="3">
    <source>
        <dbReference type="Proteomes" id="UP000295727"/>
    </source>
</evidence>
<dbReference type="InterPro" id="IPR004360">
    <property type="entry name" value="Glyas_Fos-R_dOase_dom"/>
</dbReference>
<dbReference type="Proteomes" id="UP000295727">
    <property type="component" value="Chromosome 2"/>
</dbReference>
<dbReference type="PROSITE" id="PS51819">
    <property type="entry name" value="VOC"/>
    <property type="match status" value="1"/>
</dbReference>
<dbReference type="KEGG" id="ppai:E1956_22575"/>
<dbReference type="RefSeq" id="WP_134753082.1">
    <property type="nucleotide sequence ID" value="NZ_CP038149.1"/>
</dbReference>
<dbReference type="Gene3D" id="3.10.180.10">
    <property type="entry name" value="2,3-Dihydroxybiphenyl 1,2-Dioxygenase, domain 1"/>
    <property type="match status" value="1"/>
</dbReference>
<proteinExistence type="predicted"/>
<evidence type="ECO:0000259" key="1">
    <source>
        <dbReference type="PROSITE" id="PS51819"/>
    </source>
</evidence>
<dbReference type="PANTHER" id="PTHR35006">
    <property type="entry name" value="GLYOXALASE FAMILY PROTEIN (AFU_ORTHOLOGUE AFUA_5G14830)"/>
    <property type="match status" value="1"/>
</dbReference>
<dbReference type="OrthoDB" id="9800438at2"/>
<dbReference type="PANTHER" id="PTHR35006:SF2">
    <property type="entry name" value="GLYOXALASE FAMILY PROTEIN (AFU_ORTHOLOGUE AFUA_5G14830)"/>
    <property type="match status" value="1"/>
</dbReference>
<gene>
    <name evidence="2" type="ORF">E1956_22575</name>
</gene>
<keyword evidence="3" id="KW-1185">Reference proteome</keyword>
<dbReference type="InterPro" id="IPR037523">
    <property type="entry name" value="VOC_core"/>
</dbReference>
<evidence type="ECO:0000313" key="2">
    <source>
        <dbReference type="EMBL" id="QBQ99911.1"/>
    </source>
</evidence>
<dbReference type="InterPro" id="IPR029068">
    <property type="entry name" value="Glyas_Bleomycin-R_OHBP_Dase"/>
</dbReference>
<feature type="domain" description="VOC" evidence="1">
    <location>
        <begin position="1"/>
        <end position="122"/>
    </location>
</feature>
<accession>A0A4P7D0E4</accession>
<reference evidence="2 3" key="1">
    <citation type="submission" date="2019-03" db="EMBL/GenBank/DDBJ databases">
        <title>Paraburkholderia sp. 7MH5, isolated from subtropical forest soil.</title>
        <authorList>
            <person name="Gao Z.-H."/>
            <person name="Qiu L.-H."/>
        </authorList>
    </citation>
    <scope>NUCLEOTIDE SEQUENCE [LARGE SCALE GENOMIC DNA]</scope>
    <source>
        <strain evidence="2 3">7MH5</strain>
    </source>
</reference>
<protein>
    <submittedName>
        <fullName evidence="2">VOC family protein</fullName>
    </submittedName>
</protein>
<dbReference type="EMBL" id="CP038149">
    <property type="protein sequence ID" value="QBQ99911.1"/>
    <property type="molecule type" value="Genomic_DNA"/>
</dbReference>
<name>A0A4P7D0E4_9BURK</name>
<dbReference type="Pfam" id="PF00903">
    <property type="entry name" value="Glyoxalase"/>
    <property type="match status" value="1"/>
</dbReference>
<dbReference type="SUPFAM" id="SSF54593">
    <property type="entry name" value="Glyoxalase/Bleomycin resistance protein/Dihydroxybiphenyl dioxygenase"/>
    <property type="match status" value="1"/>
</dbReference>